<dbReference type="SUPFAM" id="SSF56815">
    <property type="entry name" value="Sec1/munc18-like (SM) proteins"/>
    <property type="match status" value="1"/>
</dbReference>
<dbReference type="VEuPathDB" id="AmoebaDB:NfTy_039760"/>
<dbReference type="OrthoDB" id="10262287at2759"/>
<dbReference type="AlphaFoldDB" id="A0A6A5C7E5"/>
<name>A0A6A5C7E5_NAEFO</name>
<feature type="compositionally biased region" description="Polar residues" evidence="2">
    <location>
        <begin position="1"/>
        <end position="24"/>
    </location>
</feature>
<feature type="region of interest" description="Disordered" evidence="2">
    <location>
        <begin position="1"/>
        <end position="37"/>
    </location>
</feature>
<dbReference type="InterPro" id="IPR036045">
    <property type="entry name" value="Sec1-like_sf"/>
</dbReference>
<dbReference type="Gene3D" id="3.40.50.1910">
    <property type="match status" value="3"/>
</dbReference>
<dbReference type="Gene3D" id="1.25.40.850">
    <property type="match status" value="1"/>
</dbReference>
<dbReference type="PANTHER" id="PTHR11679">
    <property type="entry name" value="VESICLE PROTEIN SORTING-ASSOCIATED"/>
    <property type="match status" value="1"/>
</dbReference>
<reference evidence="3 4" key="1">
    <citation type="journal article" date="2019" name="Sci. Rep.">
        <title>Nanopore sequencing improves the draft genome of the human pathogenic amoeba Naegleria fowleri.</title>
        <authorList>
            <person name="Liechti N."/>
            <person name="Schurch N."/>
            <person name="Bruggmann R."/>
            <person name="Wittwer M."/>
        </authorList>
    </citation>
    <scope>NUCLEOTIDE SEQUENCE [LARGE SCALE GENOMIC DNA]</scope>
    <source>
        <strain evidence="3 4">ATCC 30894</strain>
    </source>
</reference>
<dbReference type="Pfam" id="PF00995">
    <property type="entry name" value="Sec1"/>
    <property type="match status" value="1"/>
</dbReference>
<sequence>MLGNQQAFDDNKSEGSGSERSSINLGGGDPSAQQKKALKKPVKSVIPKLQNCSVNLSLFRKLAADELRELIEEVQVPNPHKAFVFDPELISSLSLIVPYSFFIPKGTGASEPEIGVLKQEKIQFKTVVGSVFYITRPRMDLLKIMSSQINHIMSSQPQQPPNIYVVFVPRRTLICEVMLEKMNILQHIQKPLLEFSLDFIPFDNDLLSMELPNAFKEFEIDGDYSALYSVARSVMKLQSVYGVIPNIKYVGKSAKIAFEILQDLKHRSENVLNQVNPSIGNLIFFDRRVDLVSPLVTPLTYEGLLDLFYKIQNNLVTIPFLSQPVKKEDGDNEKEQEVRRVPTRLPLNDDDEVFKQIRHLNFLGVGAKLQAITEEIDKIYEEKKNLTSLEDIKAYFQQLPEVQQKHKDLTTHITIATEIKKETSKQEFRRRIRTEQDILSGEDPKACIEYIETCIIRQDSLTSVLRLICLYSIVRNGLSQSEYDHLRQELVHSYGHFVVLSLKNLEEAGLLKKSASKINWSTSPFGIMKKGLNLVAQDQIDETSQKNMAYVHSGYAPMSCRIIQESLTTSKWENLEYLFKGSEHLEFIGESITPTMLSSDVTVVVFLGGCTLAEISALRSLSSHRFIILTTKIINSDNFISSMLEKL</sequence>
<protein>
    <submittedName>
        <fullName evidence="3">Uncharacterized protein</fullName>
    </submittedName>
</protein>
<dbReference type="VEuPathDB" id="AmoebaDB:NF0122380"/>
<dbReference type="EMBL" id="VFQX01000013">
    <property type="protein sequence ID" value="KAF0981690.1"/>
    <property type="molecule type" value="Genomic_DNA"/>
</dbReference>
<dbReference type="OMA" id="WYDEDEH"/>
<accession>A0A6A5C7E5</accession>
<organism evidence="3 4">
    <name type="scientific">Naegleria fowleri</name>
    <name type="common">Brain eating amoeba</name>
    <dbReference type="NCBI Taxonomy" id="5763"/>
    <lineage>
        <taxon>Eukaryota</taxon>
        <taxon>Discoba</taxon>
        <taxon>Heterolobosea</taxon>
        <taxon>Tetramitia</taxon>
        <taxon>Eutetramitia</taxon>
        <taxon>Vahlkampfiidae</taxon>
        <taxon>Naegleria</taxon>
    </lineage>
</organism>
<dbReference type="Gene3D" id="3.40.50.2060">
    <property type="match status" value="1"/>
</dbReference>
<dbReference type="VEuPathDB" id="AmoebaDB:FDP41_012347"/>
<evidence type="ECO:0000313" key="4">
    <source>
        <dbReference type="Proteomes" id="UP000444721"/>
    </source>
</evidence>
<dbReference type="Proteomes" id="UP000444721">
    <property type="component" value="Unassembled WGS sequence"/>
</dbReference>
<evidence type="ECO:0000313" key="3">
    <source>
        <dbReference type="EMBL" id="KAF0981690.1"/>
    </source>
</evidence>
<comment type="caution">
    <text evidence="3">The sequence shown here is derived from an EMBL/GenBank/DDBJ whole genome shotgun (WGS) entry which is preliminary data.</text>
</comment>
<dbReference type="InterPro" id="IPR043155">
    <property type="entry name" value="VPS33_dom3b"/>
</dbReference>
<dbReference type="InterPro" id="IPR043154">
    <property type="entry name" value="Sec-1-like_dom1"/>
</dbReference>
<keyword evidence="4" id="KW-1185">Reference proteome</keyword>
<gene>
    <name evidence="3" type="ORF">FDP41_012347</name>
</gene>
<evidence type="ECO:0000256" key="2">
    <source>
        <dbReference type="SAM" id="MobiDB-lite"/>
    </source>
</evidence>
<dbReference type="GO" id="GO:0016192">
    <property type="term" value="P:vesicle-mediated transport"/>
    <property type="evidence" value="ECO:0007669"/>
    <property type="project" value="InterPro"/>
</dbReference>
<evidence type="ECO:0000256" key="1">
    <source>
        <dbReference type="ARBA" id="ARBA00009884"/>
    </source>
</evidence>
<comment type="similarity">
    <text evidence="1">Belongs to the STXBP/unc-18/SEC1 family.</text>
</comment>
<dbReference type="GeneID" id="68119562"/>
<proteinExistence type="inferred from homology"/>
<dbReference type="InterPro" id="IPR027482">
    <property type="entry name" value="Sec1-like_dom2"/>
</dbReference>
<dbReference type="InterPro" id="IPR001619">
    <property type="entry name" value="Sec1-like"/>
</dbReference>
<dbReference type="RefSeq" id="XP_044566403.1">
    <property type="nucleotide sequence ID" value="XM_044702857.1"/>
</dbReference>